<feature type="repeat" description="WD" evidence="3">
    <location>
        <begin position="921"/>
        <end position="962"/>
    </location>
</feature>
<evidence type="ECO:0000256" key="2">
    <source>
        <dbReference type="ARBA" id="ARBA00022737"/>
    </source>
</evidence>
<dbReference type="KEGG" id="cep:Cri9333_0716"/>
<feature type="transmembrane region" description="Helical" evidence="4">
    <location>
        <begin position="746"/>
        <end position="768"/>
    </location>
</feature>
<reference evidence="7 8" key="1">
    <citation type="submission" date="2012-06" db="EMBL/GenBank/DDBJ databases">
        <title>Finished chromosome of genome of Crinalium epipsammum PCC 9333.</title>
        <authorList>
            <consortium name="US DOE Joint Genome Institute"/>
            <person name="Gugger M."/>
            <person name="Coursin T."/>
            <person name="Rippka R."/>
            <person name="Tandeau De Marsac N."/>
            <person name="Huntemann M."/>
            <person name="Wei C.-L."/>
            <person name="Han J."/>
            <person name="Detter J.C."/>
            <person name="Han C."/>
            <person name="Tapia R."/>
            <person name="Davenport K."/>
            <person name="Daligault H."/>
            <person name="Erkkila T."/>
            <person name="Gu W."/>
            <person name="Munk A.C.C."/>
            <person name="Teshima H."/>
            <person name="Xu Y."/>
            <person name="Chain P."/>
            <person name="Chen A."/>
            <person name="Krypides N."/>
            <person name="Mavromatis K."/>
            <person name="Markowitz V."/>
            <person name="Szeto E."/>
            <person name="Ivanova N."/>
            <person name="Mikhailova N."/>
            <person name="Ovchinnikova G."/>
            <person name="Pagani I."/>
            <person name="Pati A."/>
            <person name="Goodwin L."/>
            <person name="Peters L."/>
            <person name="Pitluck S."/>
            <person name="Woyke T."/>
            <person name="Kerfeld C."/>
        </authorList>
    </citation>
    <scope>NUCLEOTIDE SEQUENCE [LARGE SCALE GENOMIC DNA]</scope>
    <source>
        <strain evidence="7 8">PCC 9333</strain>
    </source>
</reference>
<dbReference type="GO" id="GO:0004197">
    <property type="term" value="F:cysteine-type endopeptidase activity"/>
    <property type="evidence" value="ECO:0007669"/>
    <property type="project" value="InterPro"/>
</dbReference>
<feature type="repeat" description="WD" evidence="3">
    <location>
        <begin position="1138"/>
        <end position="1179"/>
    </location>
</feature>
<feature type="repeat" description="WD" evidence="3">
    <location>
        <begin position="1220"/>
        <end position="1261"/>
    </location>
</feature>
<dbReference type="EMBL" id="CP003620">
    <property type="protein sequence ID" value="AFZ11646.1"/>
    <property type="molecule type" value="Genomic_DNA"/>
</dbReference>
<keyword evidence="4" id="KW-1133">Transmembrane helix</keyword>
<dbReference type="InterPro" id="IPR001680">
    <property type="entry name" value="WD40_rpt"/>
</dbReference>
<dbReference type="InterPro" id="IPR049052">
    <property type="entry name" value="nSTAND1"/>
</dbReference>
<dbReference type="SMART" id="SM00320">
    <property type="entry name" value="WD40"/>
    <property type="match status" value="12"/>
</dbReference>
<dbReference type="SUPFAM" id="SSF50978">
    <property type="entry name" value="WD40 repeat-like"/>
    <property type="match status" value="2"/>
</dbReference>
<keyword evidence="8" id="KW-1185">Reference proteome</keyword>
<dbReference type="SUPFAM" id="SSF52540">
    <property type="entry name" value="P-loop containing nucleoside triphosphate hydrolases"/>
    <property type="match status" value="1"/>
</dbReference>
<dbReference type="OrthoDB" id="464342at2"/>
<name>K9VUM6_9CYAN</name>
<dbReference type="Pfam" id="PF00400">
    <property type="entry name" value="WD40"/>
    <property type="match status" value="10"/>
</dbReference>
<feature type="repeat" description="WD" evidence="3">
    <location>
        <begin position="1179"/>
        <end position="1210"/>
    </location>
</feature>
<dbReference type="eggNOG" id="COG1672">
    <property type="taxonomic scope" value="Bacteria"/>
</dbReference>
<dbReference type="GO" id="GO:0006508">
    <property type="term" value="P:proteolysis"/>
    <property type="evidence" value="ECO:0007669"/>
    <property type="project" value="InterPro"/>
</dbReference>
<dbReference type="HOGENOM" id="CLU_002352_0_0_3"/>
<evidence type="ECO:0000256" key="4">
    <source>
        <dbReference type="SAM" id="Phobius"/>
    </source>
</evidence>
<dbReference type="Pfam" id="PF20703">
    <property type="entry name" value="nSTAND1"/>
    <property type="match status" value="1"/>
</dbReference>
<evidence type="ECO:0000256" key="3">
    <source>
        <dbReference type="PROSITE-ProRule" id="PRU00221"/>
    </source>
</evidence>
<dbReference type="eggNOG" id="COG4249">
    <property type="taxonomic scope" value="Bacteria"/>
</dbReference>
<feature type="repeat" description="WD" evidence="3">
    <location>
        <begin position="839"/>
        <end position="873"/>
    </location>
</feature>
<dbReference type="Pfam" id="PF00656">
    <property type="entry name" value="Peptidase_C14"/>
    <property type="match status" value="1"/>
</dbReference>
<feature type="domain" description="Peptidase C14 caspase" evidence="5">
    <location>
        <begin position="6"/>
        <end position="262"/>
    </location>
</feature>
<dbReference type="Gene3D" id="3.40.50.300">
    <property type="entry name" value="P-loop containing nucleotide triphosphate hydrolases"/>
    <property type="match status" value="1"/>
</dbReference>
<organism evidence="7 8">
    <name type="scientific">Crinalium epipsammum PCC 9333</name>
    <dbReference type="NCBI Taxonomy" id="1173022"/>
    <lineage>
        <taxon>Bacteria</taxon>
        <taxon>Bacillati</taxon>
        <taxon>Cyanobacteriota</taxon>
        <taxon>Cyanophyceae</taxon>
        <taxon>Gomontiellales</taxon>
        <taxon>Gomontiellaceae</taxon>
        <taxon>Crinalium</taxon>
    </lineage>
</organism>
<dbReference type="InterPro" id="IPR020472">
    <property type="entry name" value="WD40_PAC1"/>
</dbReference>
<evidence type="ECO:0000256" key="1">
    <source>
        <dbReference type="ARBA" id="ARBA00022574"/>
    </source>
</evidence>
<evidence type="ECO:0000313" key="7">
    <source>
        <dbReference type="EMBL" id="AFZ11646.1"/>
    </source>
</evidence>
<dbReference type="RefSeq" id="WP_015201768.1">
    <property type="nucleotide sequence ID" value="NC_019753.1"/>
</dbReference>
<dbReference type="PROSITE" id="PS00678">
    <property type="entry name" value="WD_REPEATS_1"/>
    <property type="match status" value="4"/>
</dbReference>
<dbReference type="CDD" id="cd00200">
    <property type="entry name" value="WD40"/>
    <property type="match status" value="2"/>
</dbReference>
<keyword evidence="4" id="KW-0812">Transmembrane</keyword>
<gene>
    <name evidence="7" type="ORF">Cri9333_0716</name>
</gene>
<dbReference type="InterPro" id="IPR011600">
    <property type="entry name" value="Pept_C14_caspase"/>
</dbReference>
<keyword evidence="1 3" id="KW-0853">WD repeat</keyword>
<evidence type="ECO:0000313" key="8">
    <source>
        <dbReference type="Proteomes" id="UP000010472"/>
    </source>
</evidence>
<feature type="repeat" description="WD" evidence="3">
    <location>
        <begin position="1003"/>
        <end position="1044"/>
    </location>
</feature>
<dbReference type="InterPro" id="IPR029030">
    <property type="entry name" value="Caspase-like_dom_sf"/>
</dbReference>
<dbReference type="PATRIC" id="fig|1173022.3.peg.784"/>
<accession>K9VUM6</accession>
<dbReference type="Proteomes" id="UP000010472">
    <property type="component" value="Chromosome"/>
</dbReference>
<evidence type="ECO:0000259" key="6">
    <source>
        <dbReference type="Pfam" id="PF20703"/>
    </source>
</evidence>
<dbReference type="InterPro" id="IPR019775">
    <property type="entry name" value="WD40_repeat_CS"/>
</dbReference>
<dbReference type="PROSITE" id="PS50294">
    <property type="entry name" value="WD_REPEATS_REGION"/>
    <property type="match status" value="10"/>
</dbReference>
<evidence type="ECO:0000259" key="5">
    <source>
        <dbReference type="Pfam" id="PF00656"/>
    </source>
</evidence>
<dbReference type="PANTHER" id="PTHR19879:SF9">
    <property type="entry name" value="TRANSCRIPTION INITIATION FACTOR TFIID SUBUNIT 5"/>
    <property type="match status" value="1"/>
</dbReference>
<dbReference type="InterPro" id="IPR027417">
    <property type="entry name" value="P-loop_NTPase"/>
</dbReference>
<sequence>MSELKRSLAVVIGINQYDVNNGVPALETAVHDAKELAFILEDKYKYQVLPLLDTDATQSRLDSLLAAFTQKMLLLPDGSKVQIEPDDRVLFYFAGHGIALDGLDNTEGPAGYLVPQDAKLDDSSTLLPMQQLHDALVQLPCRHLLIILDCCFAGTFRWAGLHRDAVRSQRMYRERYERFTSGYAQQVITSAAYDEKALDSVYRFGQRGKIEGHSPFADLLLKALNGVADLTKDGVLTATELYVYLHSELGKLTSKQTPGLCQLKRHDKGEYIFVSPDFAEEKLQKAPLLDEKSNPYRGLESFDEAHQELFFGRQRVINELYAHLSKREKPPLTVVLGASGTGKSSLVKAGLLPRLREKQWQIIEPSRPGKSPFAALAKAVLHATNASARDDLNCINMLSEKLQQAPQTFTEMVSLGNNSEQKLILVIDQFEELITMCQPEEQQQFLSWLKALLANHSRRLNVVITLRSDFEPQFSSVLLERSDWMAARFVVPLMTQDDLREVIEKPAAEKAMYFEPPKLVERLINDVVQMPGALPLLSFTLRELYLKYLQRRGNNRAMTQEDYEDLGGVMGSLTKRATEEYEKLAKFDPANEQSVRRVMLRMVSVEGGESARRRVPKSELVYRHAKENQRVQQVIQAFSEARLIVEGTNSQGEPYIEPAHDALVRGWDKLQQWRTQEQANLLLQRELTSDANKWATNKKQAVGILWDDDPRLPLVEQVSDLDNGWLNFLELEFVEHSRLKRRKNRVGLSIAATGVIVFLMGFAFIQYIQNLDAQIRASSASAQAFSSSGQEFEALLESLKAAKTLKQLKWLRGASTDTQIQTIISLQKAVNGVRERNRLEGHTYSVNGASFSQDGKTIASASDDSTVKLWNLDGTLRKNLQQPGSRFNSVSFSPQGKVVASADWDKTVKLWSIDGTLLKTLKGHRYGVNSVSFSPDGKAIASASWDKTIKFWSLDGKELKTLKGHSDEVISVSFSSDGKTIASASQDKTVKLWNLDGKELKTLKGHSDGVNSVSFSSDGKTLTSASTDNTVKIWSLNGRKPTMFQDSSVQITTVSFSPDGQTIALVRDDGLVKLRHLQGRLLRPLEEYDDIIISVGFSPDGKTIASAENSIELSSDGRTIPSTKVKLRSINGTLLKTFKGHTNLVASVTFSPDGKLLASASNDKTVKLWNLDGKELATFRGHTNNVNSASFSSDSKLIASASKDNTIKVWLLNGKELKTFKGHTDRINSVSFSPDGKLLASASNDSTVRLWRFSSREPIILRGHSGWVKDVTFSPDGKVIASAGADNTVKLWSLNGRELKTLQGHSSTVLGVKFTFDGKTLISVSGDGTVIMWNLDLGDLQVQGCNWVHDYLKNNSNVSKSDRHLCNGIYTIN</sequence>
<feature type="repeat" description="WD" evidence="3">
    <location>
        <begin position="1261"/>
        <end position="1302"/>
    </location>
</feature>
<keyword evidence="2" id="KW-0677">Repeat</keyword>
<dbReference type="PRINTS" id="PR00320">
    <property type="entry name" value="GPROTEINBRPT"/>
</dbReference>
<dbReference type="InterPro" id="IPR015943">
    <property type="entry name" value="WD40/YVTN_repeat-like_dom_sf"/>
</dbReference>
<dbReference type="PROSITE" id="PS50082">
    <property type="entry name" value="WD_REPEATS_2"/>
    <property type="match status" value="10"/>
</dbReference>
<feature type="repeat" description="WD" evidence="3">
    <location>
        <begin position="962"/>
        <end position="1003"/>
    </location>
</feature>
<feature type="repeat" description="WD" evidence="3">
    <location>
        <begin position="1302"/>
        <end position="1343"/>
    </location>
</feature>
<feature type="repeat" description="WD" evidence="3">
    <location>
        <begin position="880"/>
        <end position="914"/>
    </location>
</feature>
<dbReference type="InterPro" id="IPR036322">
    <property type="entry name" value="WD40_repeat_dom_sf"/>
</dbReference>
<dbReference type="SUPFAM" id="SSF52129">
    <property type="entry name" value="Caspase-like"/>
    <property type="match status" value="1"/>
</dbReference>
<dbReference type="Gene3D" id="2.130.10.10">
    <property type="entry name" value="YVTN repeat-like/Quinoprotein amine dehydrogenase"/>
    <property type="match status" value="3"/>
</dbReference>
<keyword evidence="4" id="KW-0472">Membrane</keyword>
<dbReference type="Gene3D" id="3.40.50.1460">
    <property type="match status" value="1"/>
</dbReference>
<dbReference type="eggNOG" id="COG2319">
    <property type="taxonomic scope" value="Bacteria"/>
</dbReference>
<proteinExistence type="predicted"/>
<feature type="domain" description="Novel STAND NTPase 1" evidence="6">
    <location>
        <begin position="295"/>
        <end position="700"/>
    </location>
</feature>
<protein>
    <submittedName>
        <fullName evidence="7">WD40 repeat-containing protein</fullName>
    </submittedName>
</protein>
<dbReference type="PANTHER" id="PTHR19879">
    <property type="entry name" value="TRANSCRIPTION INITIATION FACTOR TFIID"/>
    <property type="match status" value="1"/>
</dbReference>